<dbReference type="Pfam" id="PF02033">
    <property type="entry name" value="RBFA"/>
    <property type="match status" value="1"/>
</dbReference>
<dbReference type="EMBL" id="CP002161">
    <property type="protein sequence ID" value="ADQ42079.1"/>
    <property type="molecule type" value="Genomic_DNA"/>
</dbReference>
<dbReference type="GO" id="GO:0006364">
    <property type="term" value="P:rRNA processing"/>
    <property type="evidence" value="ECO:0007669"/>
    <property type="project" value="InterPro"/>
</dbReference>
<sequence>MFKKNIKISKFIYNFLIYILKFKIKNPYLKNIIITKIYINKKFSNINIYFIDFLKEYSLNIKKEIFILIKLLNNIKNYINYKIKNKINNFKKINLNFIYDKSSLKFEKKISLLEINKNYEKK</sequence>
<name>E4PYU6_ZINIC</name>
<keyword evidence="1" id="KW-0690">Ribosome biogenesis</keyword>
<protein>
    <submittedName>
        <fullName evidence="2">Putative ribosome-binding factor A</fullName>
    </submittedName>
</protein>
<dbReference type="KEGG" id="zin:ZICARI_236"/>
<evidence type="ECO:0000313" key="2">
    <source>
        <dbReference type="EMBL" id="ADQ42079.1"/>
    </source>
</evidence>
<dbReference type="Gene3D" id="3.30.300.20">
    <property type="match status" value="1"/>
</dbReference>
<dbReference type="STRING" id="871271.ZICARI_236"/>
<gene>
    <name evidence="2" type="primary">rbfA</name>
    <name evidence="2" type="ordered locus">ZICARI_236</name>
</gene>
<organism evidence="2 3">
    <name type="scientific">Zinderia insecticola (strain CARI)</name>
    <dbReference type="NCBI Taxonomy" id="871271"/>
    <lineage>
        <taxon>Bacteria</taxon>
        <taxon>Pseudomonadati</taxon>
        <taxon>Pseudomonadota</taxon>
        <taxon>Betaproteobacteria</taxon>
        <taxon>Burkholderiales</taxon>
        <taxon>Oxalobacteraceae</taxon>
        <taxon>Candidatus Zinderia</taxon>
    </lineage>
</organism>
<dbReference type="InterPro" id="IPR015946">
    <property type="entry name" value="KH_dom-like_a/b"/>
</dbReference>
<keyword evidence="3" id="KW-1185">Reference proteome</keyword>
<reference evidence="2 3" key="1">
    <citation type="journal article" date="2010" name="Genome Biol. Evol.">
        <title>Functional convergence in reduced genomes of bacterial symbionts spanning 200 My of evolution.</title>
        <authorList>
            <person name="McCutcheon J.P."/>
            <person name="Moran N.A."/>
        </authorList>
    </citation>
    <scope>NUCLEOTIDE SEQUENCE [LARGE SCALE GENOMIC DNA]</scope>
    <source>
        <strain evidence="2 3">CARI</strain>
    </source>
</reference>
<dbReference type="HOGENOM" id="CLU_2025869_0_0_4"/>
<dbReference type="SUPFAM" id="SSF89919">
    <property type="entry name" value="Ribosome-binding factor A, RbfA"/>
    <property type="match status" value="1"/>
</dbReference>
<proteinExistence type="predicted"/>
<evidence type="ECO:0000256" key="1">
    <source>
        <dbReference type="ARBA" id="ARBA00022517"/>
    </source>
</evidence>
<dbReference type="InterPro" id="IPR023799">
    <property type="entry name" value="RbfA_dom_sf"/>
</dbReference>
<accession>E4PYU6</accession>
<dbReference type="InterPro" id="IPR000238">
    <property type="entry name" value="RbfA"/>
</dbReference>
<dbReference type="AlphaFoldDB" id="E4PYU6"/>
<dbReference type="Proteomes" id="UP000001303">
    <property type="component" value="Chromosome"/>
</dbReference>
<evidence type="ECO:0000313" key="3">
    <source>
        <dbReference type="Proteomes" id="UP000001303"/>
    </source>
</evidence>